<gene>
    <name evidence="1" type="ORF">EVAR_85148_1</name>
</gene>
<evidence type="ECO:0000313" key="2">
    <source>
        <dbReference type="Proteomes" id="UP000299102"/>
    </source>
</evidence>
<keyword evidence="2" id="KW-1185">Reference proteome</keyword>
<organism evidence="1 2">
    <name type="scientific">Eumeta variegata</name>
    <name type="common">Bagworm moth</name>
    <name type="synonym">Eumeta japonica</name>
    <dbReference type="NCBI Taxonomy" id="151549"/>
    <lineage>
        <taxon>Eukaryota</taxon>
        <taxon>Metazoa</taxon>
        <taxon>Ecdysozoa</taxon>
        <taxon>Arthropoda</taxon>
        <taxon>Hexapoda</taxon>
        <taxon>Insecta</taxon>
        <taxon>Pterygota</taxon>
        <taxon>Neoptera</taxon>
        <taxon>Endopterygota</taxon>
        <taxon>Lepidoptera</taxon>
        <taxon>Glossata</taxon>
        <taxon>Ditrysia</taxon>
        <taxon>Tineoidea</taxon>
        <taxon>Psychidae</taxon>
        <taxon>Oiketicinae</taxon>
        <taxon>Eumeta</taxon>
    </lineage>
</organism>
<dbReference type="SUPFAM" id="SSF56219">
    <property type="entry name" value="DNase I-like"/>
    <property type="match status" value="1"/>
</dbReference>
<dbReference type="Gene3D" id="3.60.10.10">
    <property type="entry name" value="Endonuclease/exonuclease/phosphatase"/>
    <property type="match status" value="1"/>
</dbReference>
<sequence>MLGNPLNDEVLNGVYEQNLRVKYPTLTTDKFKAACGVAFKKSRRDRPVTTVVLECTPELRDVLVSMDRLYIGWEAVIVCDYIDVTCCHNCQQQLIVRGPSRAALPAIGSDARTPSSTALHLGIAPQGVMRKSGSYPLRNMDRLAPLRVGQINLGSSIVATRELAEVARRERLDFVLVQEQYAAADNIVQTGADSKAGLLLVKTDIAVTALAHMSNSHCLVAHVGPCDLYLISCYFQYRDSIDPHLDHLGRDQFTGTE</sequence>
<protein>
    <submittedName>
        <fullName evidence="1">Uncharacterized protein</fullName>
    </submittedName>
</protein>
<dbReference type="AlphaFoldDB" id="A0A4C1XRT3"/>
<dbReference type="Proteomes" id="UP000299102">
    <property type="component" value="Unassembled WGS sequence"/>
</dbReference>
<dbReference type="EMBL" id="BGZK01000941">
    <property type="protein sequence ID" value="GBP65880.1"/>
    <property type="molecule type" value="Genomic_DNA"/>
</dbReference>
<comment type="caution">
    <text evidence="1">The sequence shown here is derived from an EMBL/GenBank/DDBJ whole genome shotgun (WGS) entry which is preliminary data.</text>
</comment>
<accession>A0A4C1XRT3</accession>
<dbReference type="OrthoDB" id="8122238at2759"/>
<evidence type="ECO:0000313" key="1">
    <source>
        <dbReference type="EMBL" id="GBP65880.1"/>
    </source>
</evidence>
<name>A0A4C1XRT3_EUMVA</name>
<reference evidence="1 2" key="1">
    <citation type="journal article" date="2019" name="Commun. Biol.">
        <title>The bagworm genome reveals a unique fibroin gene that provides high tensile strength.</title>
        <authorList>
            <person name="Kono N."/>
            <person name="Nakamura H."/>
            <person name="Ohtoshi R."/>
            <person name="Tomita M."/>
            <person name="Numata K."/>
            <person name="Arakawa K."/>
        </authorList>
    </citation>
    <scope>NUCLEOTIDE SEQUENCE [LARGE SCALE GENOMIC DNA]</scope>
</reference>
<dbReference type="InterPro" id="IPR036691">
    <property type="entry name" value="Endo/exonu/phosph_ase_sf"/>
</dbReference>
<proteinExistence type="predicted"/>